<evidence type="ECO:0000313" key="7">
    <source>
        <dbReference type="Proteomes" id="UP000253769"/>
    </source>
</evidence>
<dbReference type="AlphaFoldDB" id="A0A369W822"/>
<dbReference type="InterPro" id="IPR000847">
    <property type="entry name" value="LysR_HTH_N"/>
</dbReference>
<dbReference type="NCBIfam" id="NF008722">
    <property type="entry name" value="PRK11716.1"/>
    <property type="match status" value="1"/>
</dbReference>
<comment type="caution">
    <text evidence="6">The sequence shown here is derived from an EMBL/GenBank/DDBJ whole genome shotgun (WGS) entry which is preliminary data.</text>
</comment>
<dbReference type="Pfam" id="PF00126">
    <property type="entry name" value="HTH_1"/>
    <property type="match status" value="1"/>
</dbReference>
<dbReference type="PANTHER" id="PTHR30126:SF81">
    <property type="entry name" value="HTH-TYPE TRANSCRIPTIONAL REGULATOR ILVY"/>
    <property type="match status" value="1"/>
</dbReference>
<name>A0A369W822_9GAMM</name>
<dbReference type="EMBL" id="QQOH01000006">
    <property type="protein sequence ID" value="RDE18062.1"/>
    <property type="molecule type" value="Genomic_DNA"/>
</dbReference>
<feature type="domain" description="HTH lysR-type" evidence="5">
    <location>
        <begin position="1"/>
        <end position="58"/>
    </location>
</feature>
<dbReference type="InterPro" id="IPR036388">
    <property type="entry name" value="WH-like_DNA-bd_sf"/>
</dbReference>
<dbReference type="InterPro" id="IPR005119">
    <property type="entry name" value="LysR_subst-bd"/>
</dbReference>
<evidence type="ECO:0000313" key="6">
    <source>
        <dbReference type="EMBL" id="RDE18062.1"/>
    </source>
</evidence>
<evidence type="ECO:0000259" key="5">
    <source>
        <dbReference type="PROSITE" id="PS50931"/>
    </source>
</evidence>
<keyword evidence="7" id="KW-1185">Reference proteome</keyword>
<dbReference type="OrthoDB" id="9803735at2"/>
<dbReference type="PANTHER" id="PTHR30126">
    <property type="entry name" value="HTH-TYPE TRANSCRIPTIONAL REGULATOR"/>
    <property type="match status" value="1"/>
</dbReference>
<dbReference type="Gene3D" id="1.10.10.10">
    <property type="entry name" value="Winged helix-like DNA-binding domain superfamily/Winged helix DNA-binding domain"/>
    <property type="match status" value="1"/>
</dbReference>
<sequence>MDHRLLSQFLALAETLHFGRASELSHISPSTLSRSIKQLEDSLGTELFLRDNRSVSLTPAGVKFQSYAREALTAWELLQSQLAETQGELKGEISMYCSVTASYSFLYDLLSSFRQAHPKIEIKLHTGDPESAIGRVLAGTEEVTIAAKPESLPAGLAFKHIATSPLVFIAPTQELQTDLPIGPDGVSDWAKTPMILSESGLARKRINRWFKRKGIKPTIYAQVAGHEAIVSMVSLGFGVGVVPRIVLDNSPLAQRVRILEASPALDAYEVGLFTLEKKLKNPLIQAFWHSIS</sequence>
<evidence type="ECO:0000256" key="1">
    <source>
        <dbReference type="ARBA" id="ARBA00009437"/>
    </source>
</evidence>
<gene>
    <name evidence="6" type="ORF">DV711_18225</name>
</gene>
<dbReference type="GO" id="GO:0000976">
    <property type="term" value="F:transcription cis-regulatory region binding"/>
    <property type="evidence" value="ECO:0007669"/>
    <property type="project" value="TreeGrafter"/>
</dbReference>
<dbReference type="RefSeq" id="WP_114697181.1">
    <property type="nucleotide sequence ID" value="NZ_QQOH01000006.1"/>
</dbReference>
<keyword evidence="4" id="KW-0804">Transcription</keyword>
<protein>
    <submittedName>
        <fullName evidence="6">HTH-type transcriptional activator IlvY</fullName>
    </submittedName>
</protein>
<evidence type="ECO:0000256" key="3">
    <source>
        <dbReference type="ARBA" id="ARBA00023125"/>
    </source>
</evidence>
<dbReference type="PROSITE" id="PS50931">
    <property type="entry name" value="HTH_LYSR"/>
    <property type="match status" value="1"/>
</dbReference>
<dbReference type="Gene3D" id="3.40.190.10">
    <property type="entry name" value="Periplasmic binding protein-like II"/>
    <property type="match status" value="2"/>
</dbReference>
<organism evidence="6 7">
    <name type="scientific">Motiliproteus coralliicola</name>
    <dbReference type="NCBI Taxonomy" id="2283196"/>
    <lineage>
        <taxon>Bacteria</taxon>
        <taxon>Pseudomonadati</taxon>
        <taxon>Pseudomonadota</taxon>
        <taxon>Gammaproteobacteria</taxon>
        <taxon>Oceanospirillales</taxon>
        <taxon>Oceanospirillaceae</taxon>
        <taxon>Motiliproteus</taxon>
    </lineage>
</organism>
<keyword evidence="2" id="KW-0805">Transcription regulation</keyword>
<keyword evidence="3" id="KW-0238">DNA-binding</keyword>
<dbReference type="GO" id="GO:0003700">
    <property type="term" value="F:DNA-binding transcription factor activity"/>
    <property type="evidence" value="ECO:0007669"/>
    <property type="project" value="InterPro"/>
</dbReference>
<dbReference type="FunFam" id="1.10.10.10:FF:000001">
    <property type="entry name" value="LysR family transcriptional regulator"/>
    <property type="match status" value="1"/>
</dbReference>
<accession>A0A369W822</accession>
<dbReference type="Proteomes" id="UP000253769">
    <property type="component" value="Unassembled WGS sequence"/>
</dbReference>
<evidence type="ECO:0000256" key="4">
    <source>
        <dbReference type="ARBA" id="ARBA00023163"/>
    </source>
</evidence>
<dbReference type="CDD" id="cd08430">
    <property type="entry name" value="PBP2_IlvY"/>
    <property type="match status" value="1"/>
</dbReference>
<dbReference type="InterPro" id="IPR037404">
    <property type="entry name" value="IlvY_PBP2"/>
</dbReference>
<comment type="similarity">
    <text evidence="1">Belongs to the LysR transcriptional regulatory family.</text>
</comment>
<reference evidence="6 7" key="1">
    <citation type="submission" date="2018-07" db="EMBL/GenBank/DDBJ databases">
        <title>Motiliproteus coralliicola sp. nov., a bacterium isolated from Coral.</title>
        <authorList>
            <person name="Wang G."/>
        </authorList>
    </citation>
    <scope>NUCLEOTIDE SEQUENCE [LARGE SCALE GENOMIC DNA]</scope>
    <source>
        <strain evidence="6 7">C34</strain>
    </source>
</reference>
<evidence type="ECO:0000256" key="2">
    <source>
        <dbReference type="ARBA" id="ARBA00023015"/>
    </source>
</evidence>
<dbReference type="Pfam" id="PF03466">
    <property type="entry name" value="LysR_substrate"/>
    <property type="match status" value="1"/>
</dbReference>
<dbReference type="SUPFAM" id="SSF53850">
    <property type="entry name" value="Periplasmic binding protein-like II"/>
    <property type="match status" value="1"/>
</dbReference>
<dbReference type="InterPro" id="IPR036390">
    <property type="entry name" value="WH_DNA-bd_sf"/>
</dbReference>
<proteinExistence type="inferred from homology"/>
<dbReference type="SUPFAM" id="SSF46785">
    <property type="entry name" value="Winged helix' DNA-binding domain"/>
    <property type="match status" value="1"/>
</dbReference>